<evidence type="ECO:0000313" key="4">
    <source>
        <dbReference type="Proteomes" id="UP000319375"/>
    </source>
</evidence>
<proteinExistence type="predicted"/>
<feature type="chain" id="PRO_5023022004" evidence="2">
    <location>
        <begin position="22"/>
        <end position="405"/>
    </location>
</feature>
<keyword evidence="1" id="KW-1133">Transmembrane helix</keyword>
<protein>
    <submittedName>
        <fullName evidence="3">Uncharacterized protein</fullName>
    </submittedName>
</protein>
<dbReference type="Proteomes" id="UP000319375">
    <property type="component" value="Unassembled WGS sequence"/>
</dbReference>
<gene>
    <name evidence="3" type="ORF">FK530_02920</name>
</gene>
<name>A0A5C5S866_9ACTN</name>
<dbReference type="EMBL" id="VIGX01000001">
    <property type="protein sequence ID" value="TWS30828.1"/>
    <property type="molecule type" value="Genomic_DNA"/>
</dbReference>
<keyword evidence="1" id="KW-0812">Transmembrane</keyword>
<keyword evidence="2" id="KW-0732">Signal</keyword>
<evidence type="ECO:0000256" key="2">
    <source>
        <dbReference type="SAM" id="SignalP"/>
    </source>
</evidence>
<feature type="transmembrane region" description="Helical" evidence="1">
    <location>
        <begin position="54"/>
        <end position="77"/>
    </location>
</feature>
<keyword evidence="4" id="KW-1185">Reference proteome</keyword>
<dbReference type="AlphaFoldDB" id="A0A5C5S866"/>
<keyword evidence="1" id="KW-0472">Membrane</keyword>
<sequence>MSSSVTVALLAVLTTAGLVAAAVTDGPLSIALAVATVAVAAGLAWRLRSAPPGAAALGAFVTGIVIVSAGLPALAIAGDWSQITSSSSPSGRGSVDRSAELRRALDRAAEALPGGADAIRSIDIDGISTQVTVLDLQKGEQVSTSYSQSGGEWSAPSRTRVNDRADAVFRRTDVAGLDLSASSAKVDAAATGAGLDLSKRWEADGVSIARRSSDKKLVATYDLTSRFRFETDAAGNLPDNLALATVDGLLPVADRLLRANGFDPTKQHLEQISYHAMAESSSAVGFPHLGTVELEVTRPGKRGTLTEAIGRFPEVRLYDSDGSGSGRFALTALSAAAIEKARTDVEQRSAVPAVDAHAVSLEVDRDTGSPGWTRGDLPPVLQLGLGPNSKDSAYYRLDGTFLRAD</sequence>
<organism evidence="3 4">
    <name type="scientific">Tsukamurella conjunctivitidis</name>
    <dbReference type="NCBI Taxonomy" id="2592068"/>
    <lineage>
        <taxon>Bacteria</taxon>
        <taxon>Bacillati</taxon>
        <taxon>Actinomycetota</taxon>
        <taxon>Actinomycetes</taxon>
        <taxon>Mycobacteriales</taxon>
        <taxon>Tsukamurellaceae</taxon>
        <taxon>Tsukamurella</taxon>
    </lineage>
</organism>
<comment type="caution">
    <text evidence="3">The sequence shown here is derived from an EMBL/GenBank/DDBJ whole genome shotgun (WGS) entry which is preliminary data.</text>
</comment>
<accession>A0A5C5S866</accession>
<dbReference type="OrthoDB" id="4773223at2"/>
<evidence type="ECO:0000313" key="3">
    <source>
        <dbReference type="EMBL" id="TWS30828.1"/>
    </source>
</evidence>
<feature type="transmembrane region" description="Helical" evidence="1">
    <location>
        <begin position="30"/>
        <end position="47"/>
    </location>
</feature>
<evidence type="ECO:0000256" key="1">
    <source>
        <dbReference type="SAM" id="Phobius"/>
    </source>
</evidence>
<reference evidence="3 4" key="1">
    <citation type="submission" date="2019-06" db="EMBL/GenBank/DDBJ databases">
        <title>Tsukamurella conjunctivitidis sp. nov., Tsukamurella assacharolytica sp. nov. and Tsukamurella sputae sp. nov. isolated from patients with conjunctivitis, bacteraemia (lymphoma) and respiratory infection (sputum) in Hong Kong.</title>
        <authorList>
            <person name="Teng J.L.L."/>
            <person name="Lee H.H."/>
            <person name="Fong J.Y.H."/>
            <person name="Fok K.M.N."/>
            <person name="Lau S.K.P."/>
            <person name="Woo P.C.Y."/>
        </authorList>
    </citation>
    <scope>NUCLEOTIDE SEQUENCE [LARGE SCALE GENOMIC DNA]</scope>
    <source>
        <strain evidence="3 4">HKU72</strain>
    </source>
</reference>
<feature type="signal peptide" evidence="2">
    <location>
        <begin position="1"/>
        <end position="21"/>
    </location>
</feature>
<dbReference type="RefSeq" id="WP_146485446.1">
    <property type="nucleotide sequence ID" value="NZ_VIGX01000001.1"/>
</dbReference>